<dbReference type="GeneID" id="95774287"/>
<reference evidence="1 2" key="1">
    <citation type="submission" date="2019-05" db="EMBL/GenBank/DDBJ databases">
        <authorList>
            <person name="Zhou X."/>
        </authorList>
    </citation>
    <scope>NUCLEOTIDE SEQUENCE [LARGE SCALE GENOMIC DNA]</scope>
    <source>
        <strain evidence="1 2">DSM 432</strain>
    </source>
</reference>
<dbReference type="EMBL" id="VAUP01000028">
    <property type="protein sequence ID" value="TLX42475.1"/>
    <property type="molecule type" value="Genomic_DNA"/>
</dbReference>
<accession>A0A6C1KDZ6</accession>
<dbReference type="AlphaFoldDB" id="A0A6C1KDZ6"/>
<evidence type="ECO:0000313" key="1">
    <source>
        <dbReference type="EMBL" id="TLX42475.1"/>
    </source>
</evidence>
<proteinExistence type="predicted"/>
<sequence length="477" mass="50438">MMLLTDDPDFIAVQEATRYARASELALPSVLGWGTGLYPITKVGYCDLGAGTRQGYISGYSPFSSTEYLSCRAGTQIYVSATGSDSSGAGTIGSPYLTVNKAIQIANAAGQPATIWLSAGTYYRNASGGYINAPGATTLPTVPVCLMAYGGIVKYGCIDNYTWAADATYTNTYKITRSSAGAVYNQALRDRFGNAVMYTKAASAAACNARPGSWYTDGTSVYVNPFDGAAVTDATASVYLTSDTFAINWGAAPQHFFMDSNDEASAWDLMGSRVKIFASAYGASPKILAMRRVSARYASSVSADAWNGFGFDNWWGLIWLEGCYAGRASADCFNFHNTLNAQPLYAVTLNCRGVDTGVFGSGSNNGLTLHENVIGIDVAGRYEYNQGGTLRNINTSKMLAHGSTFSSDRGDLYLSGGLVPPTEVGTLNTAQIWLSECVVNPSGPTAYGINVGTGGAVSVRNMPTLGGRIFGNVSTWF</sequence>
<dbReference type="OrthoDB" id="7720489at2"/>
<protein>
    <recommendedName>
        <fullName evidence="3">DUF1565 domain-containing protein</fullName>
    </recommendedName>
</protein>
<comment type="caution">
    <text evidence="1">The sequence shown here is derived from an EMBL/GenBank/DDBJ whole genome shotgun (WGS) entry which is preliminary data.</text>
</comment>
<dbReference type="RefSeq" id="WP_138399841.1">
    <property type="nucleotide sequence ID" value="NZ_JBAFVI010000008.1"/>
</dbReference>
<evidence type="ECO:0000313" key="2">
    <source>
        <dbReference type="Proteomes" id="UP000305131"/>
    </source>
</evidence>
<dbReference type="Gene3D" id="3.30.1910.20">
    <property type="entry name" value="asparaginyl-tRNA synthetase, N-terminal domain"/>
    <property type="match status" value="1"/>
</dbReference>
<name>A0A6C1KDZ6_XANAU</name>
<organism evidence="1 2">
    <name type="scientific">Xanthobacter autotrophicus</name>
    <dbReference type="NCBI Taxonomy" id="280"/>
    <lineage>
        <taxon>Bacteria</taxon>
        <taxon>Pseudomonadati</taxon>
        <taxon>Pseudomonadota</taxon>
        <taxon>Alphaproteobacteria</taxon>
        <taxon>Hyphomicrobiales</taxon>
        <taxon>Xanthobacteraceae</taxon>
        <taxon>Xanthobacter</taxon>
    </lineage>
</organism>
<gene>
    <name evidence="1" type="ORF">FBQ73_12560</name>
</gene>
<evidence type="ECO:0008006" key="3">
    <source>
        <dbReference type="Google" id="ProtNLM"/>
    </source>
</evidence>
<dbReference type="Proteomes" id="UP000305131">
    <property type="component" value="Unassembled WGS sequence"/>
</dbReference>